<dbReference type="Gene3D" id="1.10.10.1100">
    <property type="entry name" value="BFD-like [2Fe-2S]-binding domain"/>
    <property type="match status" value="1"/>
</dbReference>
<dbReference type="Pfam" id="PF04324">
    <property type="entry name" value="Fer2_BFD"/>
    <property type="match status" value="1"/>
</dbReference>
<gene>
    <name evidence="4" type="ORF">UFOPK4080_00783</name>
</gene>
<proteinExistence type="predicted"/>
<dbReference type="Gene3D" id="3.50.50.60">
    <property type="entry name" value="FAD/NAD(P)-binding domain"/>
    <property type="match status" value="2"/>
</dbReference>
<dbReference type="InterPro" id="IPR041854">
    <property type="entry name" value="BFD-like_2Fe2S-bd_dom_sf"/>
</dbReference>
<dbReference type="PIRSF" id="PIRSF037495">
    <property type="entry name" value="Opine_OX_OoxA/HcnB"/>
    <property type="match status" value="1"/>
</dbReference>
<dbReference type="Pfam" id="PF07992">
    <property type="entry name" value="Pyr_redox_2"/>
    <property type="match status" value="1"/>
</dbReference>
<dbReference type="InterPro" id="IPR051691">
    <property type="entry name" value="Metab_Enz_Cyan_OpOx_G3PDH"/>
</dbReference>
<dbReference type="InterPro" id="IPR017224">
    <property type="entry name" value="Opine_Oxase_asu/HCN_bsu"/>
</dbReference>
<dbReference type="SUPFAM" id="SSF51905">
    <property type="entry name" value="FAD/NAD(P)-binding domain"/>
    <property type="match status" value="1"/>
</dbReference>
<dbReference type="PRINTS" id="PR00368">
    <property type="entry name" value="FADPNR"/>
</dbReference>
<evidence type="ECO:0000313" key="4">
    <source>
        <dbReference type="EMBL" id="CAB4339326.1"/>
    </source>
</evidence>
<keyword evidence="1" id="KW-0560">Oxidoreductase</keyword>
<dbReference type="InterPro" id="IPR007419">
    <property type="entry name" value="BFD-like_2Fe2S-bd_dom"/>
</dbReference>
<accession>A0A6J5ZCX2</accession>
<dbReference type="PANTHER" id="PTHR42949">
    <property type="entry name" value="ANAEROBIC GLYCEROL-3-PHOSPHATE DEHYDROGENASE SUBUNIT B"/>
    <property type="match status" value="1"/>
</dbReference>
<evidence type="ECO:0000259" key="2">
    <source>
        <dbReference type="Pfam" id="PF04324"/>
    </source>
</evidence>
<dbReference type="PRINTS" id="PR00411">
    <property type="entry name" value="PNDRDTASEI"/>
</dbReference>
<protein>
    <submittedName>
        <fullName evidence="4">Unannotated protein</fullName>
    </submittedName>
</protein>
<feature type="domain" description="BFD-like [2Fe-2S]-binding" evidence="2">
    <location>
        <begin position="359"/>
        <end position="410"/>
    </location>
</feature>
<dbReference type="EMBL" id="CAESAG010000124">
    <property type="protein sequence ID" value="CAB4339326.1"/>
    <property type="molecule type" value="Genomic_DNA"/>
</dbReference>
<dbReference type="CDD" id="cd19946">
    <property type="entry name" value="GlpA-like_Fer2_BFD-like"/>
    <property type="match status" value="1"/>
</dbReference>
<dbReference type="InterPro" id="IPR036188">
    <property type="entry name" value="FAD/NAD-bd_sf"/>
</dbReference>
<organism evidence="4">
    <name type="scientific">freshwater metagenome</name>
    <dbReference type="NCBI Taxonomy" id="449393"/>
    <lineage>
        <taxon>unclassified sequences</taxon>
        <taxon>metagenomes</taxon>
        <taxon>ecological metagenomes</taxon>
    </lineage>
</organism>
<dbReference type="GO" id="GO:0016491">
    <property type="term" value="F:oxidoreductase activity"/>
    <property type="evidence" value="ECO:0007669"/>
    <property type="project" value="UniProtKB-KW"/>
</dbReference>
<evidence type="ECO:0000256" key="1">
    <source>
        <dbReference type="ARBA" id="ARBA00023002"/>
    </source>
</evidence>
<evidence type="ECO:0000259" key="3">
    <source>
        <dbReference type="Pfam" id="PF07992"/>
    </source>
</evidence>
<reference evidence="4" key="1">
    <citation type="submission" date="2020-05" db="EMBL/GenBank/DDBJ databases">
        <authorList>
            <person name="Chiriac C."/>
            <person name="Salcher M."/>
            <person name="Ghai R."/>
            <person name="Kavagutti S V."/>
        </authorList>
    </citation>
    <scope>NUCLEOTIDE SEQUENCE</scope>
</reference>
<sequence>MIAIIGAGPAGLAAAKVIAESNTEVIVLDSAPRPGGQYWRHRNEVQGYKSHRASDYFDSVLSSKNVTYIQGAQVWSAIYSADSITLNYLHSGVEKSITVEKLILTTGAYDRSIPFTGWESPGSMTPGAAQALLKGHGVIAGKKILISGTGPFLLPVAVGLAEAGAEVLGIVEAHSPLRWLRSPLALVLNPQKALELLYYLRKIRNYSLKVYFGRAIIGFSGSTATLSKVKSNLESKGDATQIECDVVASGWGFNPDVTLGGILGCDQRVDRDGSVIFSVDREQRSSVANIWIAGEATGIGGADLALAEGEIAARSALNGSIPFSLKFKRFRLQLFATALQRSYPVGNGWQGWIKPETNICRCEEVSHSEICQSVTELSAQDSRTSKLFTRAGMGLCQGRVCSRNVSEIIAGESGCKVLDQERISYSNRPIAAPISLGVLADGIKGQ</sequence>
<name>A0A6J5ZCX2_9ZZZZ</name>
<dbReference type="AlphaFoldDB" id="A0A6J5ZCX2"/>
<dbReference type="PANTHER" id="PTHR42949:SF3">
    <property type="entry name" value="ANAEROBIC GLYCEROL-3-PHOSPHATE DEHYDROGENASE SUBUNIT B"/>
    <property type="match status" value="1"/>
</dbReference>
<dbReference type="InterPro" id="IPR023753">
    <property type="entry name" value="FAD/NAD-binding_dom"/>
</dbReference>
<feature type="domain" description="FAD/NAD(P)-binding" evidence="3">
    <location>
        <begin position="2"/>
        <end position="309"/>
    </location>
</feature>